<feature type="region of interest" description="Disordered" evidence="6">
    <location>
        <begin position="249"/>
        <end position="278"/>
    </location>
</feature>
<dbReference type="Pfam" id="PF00440">
    <property type="entry name" value="TetR_N"/>
    <property type="match status" value="1"/>
</dbReference>
<dbReference type="InterPro" id="IPR041490">
    <property type="entry name" value="KstR2_TetR_C"/>
</dbReference>
<keyword evidence="2" id="KW-0805">Transcription regulation</keyword>
<evidence type="ECO:0000256" key="1">
    <source>
        <dbReference type="ARBA" id="ARBA00022491"/>
    </source>
</evidence>
<dbReference type="SUPFAM" id="SSF46689">
    <property type="entry name" value="Homeodomain-like"/>
    <property type="match status" value="1"/>
</dbReference>
<name>Q6UP80_CUPPJ</name>
<accession>Q46M47</accession>
<keyword evidence="4" id="KW-0804">Transcription</keyword>
<organism evidence="8">
    <name type="scientific">Cupriavidus pinatubonensis (strain JMP 134 / LMG 1197)</name>
    <name type="common">Cupriavidus necator (strain JMP 134)</name>
    <dbReference type="NCBI Taxonomy" id="264198"/>
    <lineage>
        <taxon>Bacteria</taxon>
        <taxon>Pseudomonadati</taxon>
        <taxon>Pseudomonadota</taxon>
        <taxon>Betaproteobacteria</taxon>
        <taxon>Burkholderiales</taxon>
        <taxon>Burkholderiaceae</taxon>
        <taxon>Cupriavidus</taxon>
    </lineage>
</organism>
<evidence type="ECO:0000313" key="8">
    <source>
        <dbReference type="EMBL" id="AAR31057.1"/>
    </source>
</evidence>
<sequence>MRGGPSHSPLSTARRPRLIFNSMRHDSNNSSAAGPRADASPLVLPRKRGRKKVDGLVEARRQQILTAALELFGTKGFHRTTTQDLADSADVSVGLIYQYFKDKEDLLAAAIGQIFDAYLSEIPLAVEAAADPLSRFRAAVHAYCRVIDEHREAALLGYRETRSLSKAATKGLMAKETQSTALIAERVTECIEARVFRSVDVAMLTYHIVVFVHSWALNSWRLKGQFKREDYVDVGVDMLLGPIVQTPAPARKPAKAAKTTKTAKPAPRRNPHAGRRTV</sequence>
<dbReference type="PANTHER" id="PTHR30055:SF226">
    <property type="entry name" value="HTH-TYPE TRANSCRIPTIONAL REGULATOR PKSA"/>
    <property type="match status" value="1"/>
</dbReference>
<dbReference type="InterPro" id="IPR009057">
    <property type="entry name" value="Homeodomain-like_sf"/>
</dbReference>
<dbReference type="InterPro" id="IPR023772">
    <property type="entry name" value="DNA-bd_HTH_TetR-type_CS"/>
</dbReference>
<dbReference type="Gene3D" id="1.10.10.60">
    <property type="entry name" value="Homeodomain-like"/>
    <property type="match status" value="1"/>
</dbReference>
<dbReference type="PANTHER" id="PTHR30055">
    <property type="entry name" value="HTH-TYPE TRANSCRIPTIONAL REGULATOR RUTR"/>
    <property type="match status" value="1"/>
</dbReference>
<dbReference type="SUPFAM" id="SSF48498">
    <property type="entry name" value="Tetracyclin repressor-like, C-terminal domain"/>
    <property type="match status" value="1"/>
</dbReference>
<dbReference type="HOGENOM" id="CLU_1000098_0_0_4"/>
<dbReference type="EMBL" id="CP000093">
    <property type="protein sequence ID" value="AAZ65783.1"/>
    <property type="molecule type" value="Genomic_DNA"/>
</dbReference>
<dbReference type="PROSITE" id="PS01081">
    <property type="entry name" value="HTH_TETR_1"/>
    <property type="match status" value="1"/>
</dbReference>
<dbReference type="PRINTS" id="PR00455">
    <property type="entry name" value="HTHTETR"/>
</dbReference>
<dbReference type="GO" id="GO:0000976">
    <property type="term" value="F:transcription cis-regulatory region binding"/>
    <property type="evidence" value="ECO:0007669"/>
    <property type="project" value="TreeGrafter"/>
</dbReference>
<evidence type="ECO:0000256" key="4">
    <source>
        <dbReference type="ARBA" id="ARBA00023163"/>
    </source>
</evidence>
<evidence type="ECO:0000313" key="9">
    <source>
        <dbReference type="EMBL" id="AAZ65783.1"/>
    </source>
</evidence>
<geneLocation type="plasmid" evidence="8">
    <name>pJP4</name>
</geneLocation>
<dbReference type="InterPro" id="IPR001647">
    <property type="entry name" value="HTH_TetR"/>
</dbReference>
<feature type="DNA-binding region" description="H-T-H motif" evidence="5">
    <location>
        <begin position="81"/>
        <end position="100"/>
    </location>
</feature>
<dbReference type="AlphaFoldDB" id="Q6UP80"/>
<feature type="compositionally biased region" description="Low complexity" evidence="6">
    <location>
        <begin position="249"/>
        <end position="265"/>
    </location>
</feature>
<dbReference type="InterPro" id="IPR036271">
    <property type="entry name" value="Tet_transcr_reg_TetR-rel_C_sf"/>
</dbReference>
<evidence type="ECO:0000256" key="6">
    <source>
        <dbReference type="SAM" id="MobiDB-lite"/>
    </source>
</evidence>
<dbReference type="InterPro" id="IPR050109">
    <property type="entry name" value="HTH-type_TetR-like_transc_reg"/>
</dbReference>
<feature type="compositionally biased region" description="Basic residues" evidence="6">
    <location>
        <begin position="266"/>
        <end position="278"/>
    </location>
</feature>
<dbReference type="EMBL" id="AY365053">
    <property type="protein sequence ID" value="AAR31057.1"/>
    <property type="molecule type" value="Genomic_DNA"/>
</dbReference>
<dbReference type="PROSITE" id="PS50977">
    <property type="entry name" value="HTH_TETR_2"/>
    <property type="match status" value="1"/>
</dbReference>
<proteinExistence type="predicted"/>
<dbReference type="Gene3D" id="1.10.357.10">
    <property type="entry name" value="Tetracycline Repressor, domain 2"/>
    <property type="match status" value="1"/>
</dbReference>
<keyword evidence="3 5" id="KW-0238">DNA-binding</keyword>
<dbReference type="Pfam" id="PF17932">
    <property type="entry name" value="TetR_C_24"/>
    <property type="match status" value="1"/>
</dbReference>
<reference evidence="9" key="2">
    <citation type="submission" date="2005-08" db="EMBL/GenBank/DDBJ databases">
        <title>Complete sequence of Plasmid1 of Ralstonia eutropha JMP134.</title>
        <authorList>
            <person name="Copeland A."/>
            <person name="Lucas S."/>
            <person name="Lapidus A."/>
            <person name="Barry K."/>
            <person name="Detter J.C."/>
            <person name="Glavina T."/>
            <person name="Hammon N."/>
            <person name="Israni S."/>
            <person name="Pitluck S."/>
            <person name="Goltsman E."/>
            <person name="Martinez M."/>
            <person name="Schmutz J."/>
            <person name="Larimer F."/>
            <person name="Land M."/>
            <person name="Lykidis A."/>
            <person name="Richardson P."/>
        </authorList>
    </citation>
    <scope>NUCLEOTIDE SEQUENCE</scope>
    <source>
        <strain evidence="9">JMP134</strain>
        <plasmid evidence="9">1</plasmid>
    </source>
</reference>
<evidence type="ECO:0000259" key="7">
    <source>
        <dbReference type="PROSITE" id="PS50977"/>
    </source>
</evidence>
<evidence type="ECO:0000256" key="5">
    <source>
        <dbReference type="PROSITE-ProRule" id="PRU00335"/>
    </source>
</evidence>
<accession>Q6UP80</accession>
<gene>
    <name evidence="9" type="ordered locus">Reut_D6485</name>
</gene>
<evidence type="ECO:0000256" key="3">
    <source>
        <dbReference type="ARBA" id="ARBA00023125"/>
    </source>
</evidence>
<dbReference type="GO" id="GO:0003700">
    <property type="term" value="F:DNA-binding transcription factor activity"/>
    <property type="evidence" value="ECO:0007669"/>
    <property type="project" value="TreeGrafter"/>
</dbReference>
<dbReference type="OrthoDB" id="9809772at2"/>
<keyword evidence="8" id="KW-0614">Plasmid</keyword>
<geneLocation type="plasmid" evidence="9">
    <name>1</name>
</geneLocation>
<protein>
    <submittedName>
        <fullName evidence="8">Putative transcription regulator</fullName>
    </submittedName>
    <submittedName>
        <fullName evidence="9">Regulatory protein, TetR</fullName>
    </submittedName>
</protein>
<keyword evidence="1" id="KW-0678">Repressor</keyword>
<dbReference type="KEGG" id="reu:Reut_D6485"/>
<reference evidence="8" key="1">
    <citation type="journal article" date="2004" name="Environ. Microbiol.">
        <title>Genetic organization of the catabolic plasmid pJP4 from Ralstonia eutropha JMP134 (pJP4) reveals mechanisms of adaptation to chloroaromatic pollutants and evolution of specialized chloroaromatic degradation pathways.</title>
        <authorList>
            <person name="Trefault N."/>
            <person name="De la Iglesia R."/>
            <person name="Molina A.M."/>
            <person name="Manzano M."/>
            <person name="Ledger T."/>
            <person name="Perez-Pantoja D."/>
            <person name="Sanchez M.A."/>
            <person name="Stuardo M."/>
            <person name="Gonzalez B."/>
        </authorList>
    </citation>
    <scope>NUCLEOTIDE SEQUENCE</scope>
    <source>
        <strain evidence="8">JMP134</strain>
        <plasmid evidence="8">pJP4</plasmid>
    </source>
</reference>
<evidence type="ECO:0000256" key="2">
    <source>
        <dbReference type="ARBA" id="ARBA00023015"/>
    </source>
</evidence>
<feature type="domain" description="HTH tetR-type" evidence="7">
    <location>
        <begin position="58"/>
        <end position="118"/>
    </location>
</feature>